<reference evidence="10" key="1">
    <citation type="submission" date="2022-11" db="UniProtKB">
        <authorList>
            <consortium name="EnsemblMetazoa"/>
        </authorList>
    </citation>
    <scope>IDENTIFICATION</scope>
</reference>
<keyword evidence="8" id="KW-0732">Signal</keyword>
<feature type="signal peptide" evidence="8">
    <location>
        <begin position="1"/>
        <end position="18"/>
    </location>
</feature>
<evidence type="ECO:0000256" key="8">
    <source>
        <dbReference type="SAM" id="SignalP"/>
    </source>
</evidence>
<keyword evidence="2" id="KW-0812">Transmembrane</keyword>
<dbReference type="InterPro" id="IPR003961">
    <property type="entry name" value="FN3_dom"/>
</dbReference>
<name>A0A913YI35_EXADI</name>
<keyword evidence="11" id="KW-1185">Reference proteome</keyword>
<keyword evidence="7" id="KW-0675">Receptor</keyword>
<dbReference type="GO" id="GO:0005886">
    <property type="term" value="C:plasma membrane"/>
    <property type="evidence" value="ECO:0007669"/>
    <property type="project" value="TreeGrafter"/>
</dbReference>
<dbReference type="Gene3D" id="2.60.120.260">
    <property type="entry name" value="Galactose-binding domain-like"/>
    <property type="match status" value="1"/>
</dbReference>
<dbReference type="PROSITE" id="PS51550">
    <property type="entry name" value="EPH_LBD"/>
    <property type="match status" value="1"/>
</dbReference>
<dbReference type="EnsemblMetazoa" id="XM_028658250.1">
    <property type="protein sequence ID" value="XP_028514051.1"/>
    <property type="gene ID" value="LOC110236320"/>
</dbReference>
<dbReference type="SUPFAM" id="SSF49265">
    <property type="entry name" value="Fibronectin type III"/>
    <property type="match status" value="1"/>
</dbReference>
<dbReference type="OMA" id="WHASNEL"/>
<organism evidence="10 11">
    <name type="scientific">Exaiptasia diaphana</name>
    <name type="common">Tropical sea anemone</name>
    <name type="synonym">Aiptasia pulchella</name>
    <dbReference type="NCBI Taxonomy" id="2652724"/>
    <lineage>
        <taxon>Eukaryota</taxon>
        <taxon>Metazoa</taxon>
        <taxon>Cnidaria</taxon>
        <taxon>Anthozoa</taxon>
        <taxon>Hexacorallia</taxon>
        <taxon>Actiniaria</taxon>
        <taxon>Aiptasiidae</taxon>
        <taxon>Exaiptasia</taxon>
    </lineage>
</organism>
<evidence type="ECO:0000256" key="1">
    <source>
        <dbReference type="ARBA" id="ARBA00004167"/>
    </source>
</evidence>
<dbReference type="PANTHER" id="PTHR46877">
    <property type="entry name" value="EPH RECEPTOR A5"/>
    <property type="match status" value="1"/>
</dbReference>
<dbReference type="RefSeq" id="XP_028514051.1">
    <property type="nucleotide sequence ID" value="XM_028658250.1"/>
</dbReference>
<evidence type="ECO:0000313" key="11">
    <source>
        <dbReference type="Proteomes" id="UP000887567"/>
    </source>
</evidence>
<evidence type="ECO:0000256" key="7">
    <source>
        <dbReference type="ARBA" id="ARBA00023170"/>
    </source>
</evidence>
<keyword evidence="4" id="KW-0067">ATP-binding</keyword>
<evidence type="ECO:0000313" key="10">
    <source>
        <dbReference type="EnsemblMetazoa" id="XP_028514051.1"/>
    </source>
</evidence>
<dbReference type="Gene3D" id="2.60.40.10">
    <property type="entry name" value="Immunoglobulins"/>
    <property type="match status" value="1"/>
</dbReference>
<dbReference type="GO" id="GO:0005524">
    <property type="term" value="F:ATP binding"/>
    <property type="evidence" value="ECO:0007669"/>
    <property type="project" value="UniProtKB-KW"/>
</dbReference>
<evidence type="ECO:0000256" key="5">
    <source>
        <dbReference type="ARBA" id="ARBA00022989"/>
    </source>
</evidence>
<evidence type="ECO:0000256" key="2">
    <source>
        <dbReference type="ARBA" id="ARBA00022692"/>
    </source>
</evidence>
<dbReference type="InterPro" id="IPR011641">
    <property type="entry name" value="Tyr-kin_ephrin_A/B_rcpt-like"/>
</dbReference>
<dbReference type="InterPro" id="IPR001090">
    <property type="entry name" value="Ephrin_rcpt_lig-bd_dom"/>
</dbReference>
<dbReference type="InterPro" id="IPR008979">
    <property type="entry name" value="Galactose-bd-like_sf"/>
</dbReference>
<evidence type="ECO:0000256" key="4">
    <source>
        <dbReference type="ARBA" id="ARBA00022840"/>
    </source>
</evidence>
<evidence type="ECO:0000259" key="9">
    <source>
        <dbReference type="PROSITE" id="PS51550"/>
    </source>
</evidence>
<feature type="domain" description="Eph LBD" evidence="9">
    <location>
        <begin position="1"/>
        <end position="190"/>
    </location>
</feature>
<dbReference type="Gene3D" id="2.10.50.10">
    <property type="entry name" value="Tumor Necrosis Factor Receptor, subunit A, domain 2"/>
    <property type="match status" value="1"/>
</dbReference>
<dbReference type="SMART" id="SM00615">
    <property type="entry name" value="EPH_lbd"/>
    <property type="match status" value="1"/>
</dbReference>
<dbReference type="OrthoDB" id="5990031at2759"/>
<sequence>MIWKRFLLALGLMSYTLSFIERVHLLNETLPLTIQDGWYKEKLPGDMLGFFFNSGKYLVCDTKEKQEPKSWLRTDFIEFNGAKRVFIYIGYTIGKCKSNSKYCKEQFKLYTAQTNKSASSPKPPNGFEEIALANPKNLKDGVPDEKDVIVLNATIKAKMGGFYLALLDQGVCLTLYSIKLVYYVCPERGKYLDLIKFPKTISPAEDIVGSQGQEVHGFCSDSNAKNTTELLGVCTTKGVWKVNSDVRCLCKPGYGYLPTPKAHCAECGHGQYKNSLNNSKCKRCPNGSYSFGRNTMCVCHPGLFRMNKNKYDEPCYALPSGPKSINTTTWNRSSILVSWIPSRDKALAFTVECFMCKNDKDKKCVEPCNSKTIFHPGKSDLKRQVLVSGLKSGSRFKFLVFGVKRLNQKVQKSEWKYSVTFGNTKEG</sequence>
<comment type="subcellular location">
    <subcellularLocation>
        <location evidence="1">Membrane</location>
        <topology evidence="1">Single-pass membrane protein</topology>
    </subcellularLocation>
</comment>
<dbReference type="Pfam" id="PF07699">
    <property type="entry name" value="Ephrin_rec_like"/>
    <property type="match status" value="1"/>
</dbReference>
<protein>
    <recommendedName>
        <fullName evidence="9">Eph LBD domain-containing protein</fullName>
    </recommendedName>
</protein>
<dbReference type="GeneID" id="110236320"/>
<dbReference type="InterPro" id="IPR050449">
    <property type="entry name" value="Ephrin_rcpt_TKs"/>
</dbReference>
<dbReference type="Pfam" id="PF01404">
    <property type="entry name" value="Ephrin_lbd"/>
    <property type="match status" value="1"/>
</dbReference>
<dbReference type="InterPro" id="IPR036116">
    <property type="entry name" value="FN3_sf"/>
</dbReference>
<keyword evidence="5" id="KW-1133">Transmembrane helix</keyword>
<dbReference type="PANTHER" id="PTHR46877:SF14">
    <property type="entry name" value="RECEPTOR PROTEIN-TYROSINE KINASE"/>
    <property type="match status" value="1"/>
</dbReference>
<proteinExistence type="predicted"/>
<keyword evidence="6" id="KW-0472">Membrane</keyword>
<dbReference type="AlphaFoldDB" id="A0A913YI35"/>
<dbReference type="KEGG" id="epa:110236320"/>
<dbReference type="SUPFAM" id="SSF49785">
    <property type="entry name" value="Galactose-binding domain-like"/>
    <property type="match status" value="1"/>
</dbReference>
<evidence type="ECO:0000256" key="3">
    <source>
        <dbReference type="ARBA" id="ARBA00022741"/>
    </source>
</evidence>
<accession>A0A913YI35</accession>
<evidence type="ECO:0000256" key="6">
    <source>
        <dbReference type="ARBA" id="ARBA00023136"/>
    </source>
</evidence>
<feature type="chain" id="PRO_5037917427" description="Eph LBD domain-containing protein" evidence="8">
    <location>
        <begin position="19"/>
        <end position="427"/>
    </location>
</feature>
<dbReference type="CDD" id="cd00063">
    <property type="entry name" value="FN3"/>
    <property type="match status" value="1"/>
</dbReference>
<dbReference type="Proteomes" id="UP000887567">
    <property type="component" value="Unplaced"/>
</dbReference>
<dbReference type="InterPro" id="IPR013783">
    <property type="entry name" value="Ig-like_fold"/>
</dbReference>
<keyword evidence="3" id="KW-0547">Nucleotide-binding</keyword>